<evidence type="ECO:0000256" key="4">
    <source>
        <dbReference type="PROSITE-ProRule" id="PRU00335"/>
    </source>
</evidence>
<keyword evidence="1" id="KW-0805">Transcription regulation</keyword>
<dbReference type="RefSeq" id="WP_377552856.1">
    <property type="nucleotide sequence ID" value="NZ_JBHSBN010000041.1"/>
</dbReference>
<evidence type="ECO:0000313" key="7">
    <source>
        <dbReference type="Proteomes" id="UP001595868"/>
    </source>
</evidence>
<keyword evidence="3" id="KW-0804">Transcription</keyword>
<dbReference type="PANTHER" id="PTHR47506">
    <property type="entry name" value="TRANSCRIPTIONAL REGULATORY PROTEIN"/>
    <property type="match status" value="1"/>
</dbReference>
<dbReference type="PROSITE" id="PS50977">
    <property type="entry name" value="HTH_TETR_2"/>
    <property type="match status" value="1"/>
</dbReference>
<dbReference type="SUPFAM" id="SSF48498">
    <property type="entry name" value="Tetracyclin repressor-like, C-terminal domain"/>
    <property type="match status" value="1"/>
</dbReference>
<evidence type="ECO:0000256" key="3">
    <source>
        <dbReference type="ARBA" id="ARBA00023163"/>
    </source>
</evidence>
<dbReference type="Gene3D" id="1.10.10.60">
    <property type="entry name" value="Homeodomain-like"/>
    <property type="match status" value="1"/>
</dbReference>
<comment type="caution">
    <text evidence="6">The sequence shown here is derived from an EMBL/GenBank/DDBJ whole genome shotgun (WGS) entry which is preliminary data.</text>
</comment>
<evidence type="ECO:0000313" key="6">
    <source>
        <dbReference type="EMBL" id="MFC4110444.1"/>
    </source>
</evidence>
<accession>A0ABV8KWW1</accession>
<proteinExistence type="predicted"/>
<dbReference type="InterPro" id="IPR011075">
    <property type="entry name" value="TetR_C"/>
</dbReference>
<dbReference type="EMBL" id="JBHSBN010000041">
    <property type="protein sequence ID" value="MFC4110444.1"/>
    <property type="molecule type" value="Genomic_DNA"/>
</dbReference>
<dbReference type="Proteomes" id="UP001595868">
    <property type="component" value="Unassembled WGS sequence"/>
</dbReference>
<evidence type="ECO:0000256" key="2">
    <source>
        <dbReference type="ARBA" id="ARBA00023125"/>
    </source>
</evidence>
<gene>
    <name evidence="6" type="ORF">ACFOX0_31565</name>
</gene>
<dbReference type="InterPro" id="IPR036271">
    <property type="entry name" value="Tet_transcr_reg_TetR-rel_C_sf"/>
</dbReference>
<sequence length="205" mass="22379">MAGRPRDDRARNVILRRAADIASQDGLEGLSIGRLATDLGVSKSGLFGYFGSKEELQLATIRTATGIYLDEVIQPALTVPPGLGRVRRLCENWLSYSQRRVFPGGCFFFAVTAEFDARPGRVRDAVAAASLDWSRLVTRTIDDARQLGELADDTDADQLAFELIAFLETANARSLLHDDPNAYERGRTAIRKHLDAATADPGNTA</sequence>
<keyword evidence="2 4" id="KW-0238">DNA-binding</keyword>
<feature type="DNA-binding region" description="H-T-H motif" evidence="4">
    <location>
        <begin position="31"/>
        <end position="50"/>
    </location>
</feature>
<reference evidence="7" key="1">
    <citation type="journal article" date="2019" name="Int. J. Syst. Evol. Microbiol.">
        <title>The Global Catalogue of Microorganisms (GCM) 10K type strain sequencing project: providing services to taxonomists for standard genome sequencing and annotation.</title>
        <authorList>
            <consortium name="The Broad Institute Genomics Platform"/>
            <consortium name="The Broad Institute Genome Sequencing Center for Infectious Disease"/>
            <person name="Wu L."/>
            <person name="Ma J."/>
        </authorList>
    </citation>
    <scope>NUCLEOTIDE SEQUENCE [LARGE SCALE GENOMIC DNA]</scope>
    <source>
        <strain evidence="7">2902at01</strain>
    </source>
</reference>
<dbReference type="InterPro" id="IPR009057">
    <property type="entry name" value="Homeodomain-like_sf"/>
</dbReference>
<dbReference type="SUPFAM" id="SSF46689">
    <property type="entry name" value="Homeodomain-like"/>
    <property type="match status" value="1"/>
</dbReference>
<organism evidence="6 7">
    <name type="scientific">Micromonospora zhanjiangensis</name>
    <dbReference type="NCBI Taxonomy" id="1522057"/>
    <lineage>
        <taxon>Bacteria</taxon>
        <taxon>Bacillati</taxon>
        <taxon>Actinomycetota</taxon>
        <taxon>Actinomycetes</taxon>
        <taxon>Micromonosporales</taxon>
        <taxon>Micromonosporaceae</taxon>
        <taxon>Micromonospora</taxon>
    </lineage>
</organism>
<keyword evidence="7" id="KW-1185">Reference proteome</keyword>
<name>A0ABV8KWW1_9ACTN</name>
<protein>
    <submittedName>
        <fullName evidence="6">TetR/AcrR family transcriptional regulator</fullName>
    </submittedName>
</protein>
<dbReference type="Pfam" id="PF00440">
    <property type="entry name" value="TetR_N"/>
    <property type="match status" value="1"/>
</dbReference>
<dbReference type="Gene3D" id="1.10.357.10">
    <property type="entry name" value="Tetracycline Repressor, domain 2"/>
    <property type="match status" value="1"/>
</dbReference>
<evidence type="ECO:0000259" key="5">
    <source>
        <dbReference type="PROSITE" id="PS50977"/>
    </source>
</evidence>
<dbReference type="InterPro" id="IPR001647">
    <property type="entry name" value="HTH_TetR"/>
</dbReference>
<dbReference type="PANTHER" id="PTHR47506:SF6">
    <property type="entry name" value="HTH-TYPE TRANSCRIPTIONAL REPRESSOR NEMR"/>
    <property type="match status" value="1"/>
</dbReference>
<evidence type="ECO:0000256" key="1">
    <source>
        <dbReference type="ARBA" id="ARBA00023015"/>
    </source>
</evidence>
<dbReference type="PRINTS" id="PR00455">
    <property type="entry name" value="HTHTETR"/>
</dbReference>
<dbReference type="Pfam" id="PF16925">
    <property type="entry name" value="TetR_C_13"/>
    <property type="match status" value="1"/>
</dbReference>
<feature type="domain" description="HTH tetR-type" evidence="5">
    <location>
        <begin position="8"/>
        <end position="68"/>
    </location>
</feature>